<dbReference type="AlphaFoldDB" id="A0A1X7TXU4"/>
<dbReference type="InterPro" id="IPR011029">
    <property type="entry name" value="DEATH-like_dom_sf"/>
</dbReference>
<evidence type="ECO:0000256" key="2">
    <source>
        <dbReference type="SAM" id="MobiDB-lite"/>
    </source>
</evidence>
<sequence length="775" mass="89602">MAEVEWAGPRLRFPQNSEKEHLGLKSSQQQLLSIVNLVEILDLLRKHQYSGTDYHDLGLRLGLSPRTLDIITKDHTGDVNSCLKKCLEEWLKQSDNSMVVAGPTYDSLIKALRNINQNAVADGIDREKHPACVIFSRCKSDQSIVNSLPQLAILLHKEKIIVEQIVPKEVSALLIEVKDAICADYRNLEKFIFILMKLNNEPVTSIADSMLKEYRNVFANNECTMISTEHVNFNLPLELNEEFTRIRNKFGDLLDDVANAMDDTVDVEKLKKYVSRSNKHLRSGLALCQSTDEVVQLIGDDCSLINTALLEGIIDRFKVDKAEAAMKIYKDEIEKFYKEPLHRCLNKQLASFSPLHCETAFITVDQNIEDYKLKDIQDLMTVAFQRLAPHIKVIFIIRANSFSIICSFPLVLSESLVAAALENIELLIEKNVQKLIIGYCIMYDRDQVIKECEGKDLKHYITSSEFYSSVYTSKSTMEQLQVSKKINLLSLGNYETIEDLEQGLEDEGRGAGLHEYESVSAGQLQAMQKDLNIIKEEKIKLEHKLYEEKRKSNELQRRLDNPLPNERANRVERDNEFLRHDKWKLEERLKEEKRNSEEWRHKYEQAAHSRPNPVEDELRRRNGMLNQEIATLNQHLQRERGIFQMKVRQVEEVDAKLHSQELRYSELDKAYQREKRNIQNLKDYIANLEKEVLDLTESKGKLKSDLEDCQCKLKDHEKLKIDEMKKFLAKELVKLHGELMELYEDELMIEKELDKKDSATAKTVPGSEPNSFSSS</sequence>
<dbReference type="KEGG" id="aqu:109585498"/>
<dbReference type="SUPFAM" id="SSF47986">
    <property type="entry name" value="DEATH domain"/>
    <property type="match status" value="1"/>
</dbReference>
<evidence type="ECO:0000259" key="3">
    <source>
        <dbReference type="PROSITE" id="PS50017"/>
    </source>
</evidence>
<reference evidence="5" key="1">
    <citation type="journal article" date="2010" name="Nature">
        <title>The Amphimedon queenslandica genome and the evolution of animal complexity.</title>
        <authorList>
            <person name="Srivastava M."/>
            <person name="Simakov O."/>
            <person name="Chapman J."/>
            <person name="Fahey B."/>
            <person name="Gauthier M.E."/>
            <person name="Mitros T."/>
            <person name="Richards G.S."/>
            <person name="Conaco C."/>
            <person name="Dacre M."/>
            <person name="Hellsten U."/>
            <person name="Larroux C."/>
            <person name="Putnam N.H."/>
            <person name="Stanke M."/>
            <person name="Adamska M."/>
            <person name="Darling A."/>
            <person name="Degnan S.M."/>
            <person name="Oakley T.H."/>
            <person name="Plachetzki D.C."/>
            <person name="Zhai Y."/>
            <person name="Adamski M."/>
            <person name="Calcino A."/>
            <person name="Cummins S.F."/>
            <person name="Goodstein D.M."/>
            <person name="Harris C."/>
            <person name="Jackson D.J."/>
            <person name="Leys S.P."/>
            <person name="Shu S."/>
            <person name="Woodcroft B.J."/>
            <person name="Vervoort M."/>
            <person name="Kosik K.S."/>
            <person name="Manning G."/>
            <person name="Degnan B.M."/>
            <person name="Rokhsar D.S."/>
        </authorList>
    </citation>
    <scope>NUCLEOTIDE SEQUENCE [LARGE SCALE GENOMIC DNA]</scope>
</reference>
<accession>A0A1X7TXU4</accession>
<dbReference type="PROSITE" id="PS50017">
    <property type="entry name" value="DEATH_DOMAIN"/>
    <property type="match status" value="1"/>
</dbReference>
<dbReference type="EnsemblMetazoa" id="Aqu2.1.20063_001">
    <property type="protein sequence ID" value="Aqu2.1.20063_001"/>
    <property type="gene ID" value="Aqu2.1.20063"/>
</dbReference>
<gene>
    <name evidence="4" type="primary">109585498</name>
</gene>
<evidence type="ECO:0000313" key="5">
    <source>
        <dbReference type="Proteomes" id="UP000007879"/>
    </source>
</evidence>
<name>A0A1X7TXU4_AMPQE</name>
<dbReference type="GO" id="GO:0007165">
    <property type="term" value="P:signal transduction"/>
    <property type="evidence" value="ECO:0007669"/>
    <property type="project" value="InterPro"/>
</dbReference>
<dbReference type="Gene3D" id="1.10.533.10">
    <property type="entry name" value="Death Domain, Fas"/>
    <property type="match status" value="1"/>
</dbReference>
<organism evidence="4">
    <name type="scientific">Amphimedon queenslandica</name>
    <name type="common">Sponge</name>
    <dbReference type="NCBI Taxonomy" id="400682"/>
    <lineage>
        <taxon>Eukaryota</taxon>
        <taxon>Metazoa</taxon>
        <taxon>Porifera</taxon>
        <taxon>Demospongiae</taxon>
        <taxon>Heteroscleromorpha</taxon>
        <taxon>Haplosclerida</taxon>
        <taxon>Niphatidae</taxon>
        <taxon>Amphimedon</taxon>
    </lineage>
</organism>
<dbReference type="CDD" id="cd01670">
    <property type="entry name" value="Death"/>
    <property type="match status" value="1"/>
</dbReference>
<dbReference type="EnsemblMetazoa" id="XM_020001608.1">
    <property type="protein sequence ID" value="XP_019857167.1"/>
    <property type="gene ID" value="LOC109585498"/>
</dbReference>
<feature type="region of interest" description="Disordered" evidence="2">
    <location>
        <begin position="755"/>
        <end position="775"/>
    </location>
</feature>
<keyword evidence="1" id="KW-0175">Coiled coil</keyword>
<feature type="domain" description="Death" evidence="3">
    <location>
        <begin position="51"/>
        <end position="128"/>
    </location>
</feature>
<dbReference type="InterPro" id="IPR000488">
    <property type="entry name" value="Death_dom"/>
</dbReference>
<proteinExistence type="predicted"/>
<evidence type="ECO:0000256" key="1">
    <source>
        <dbReference type="SAM" id="Coils"/>
    </source>
</evidence>
<dbReference type="InParanoid" id="A0A1X7TXU4"/>
<evidence type="ECO:0000313" key="4">
    <source>
        <dbReference type="EnsemblMetazoa" id="Aqu2.1.20063_001"/>
    </source>
</evidence>
<feature type="coiled-coil region" evidence="1">
    <location>
        <begin position="524"/>
        <end position="719"/>
    </location>
</feature>
<reference evidence="4" key="2">
    <citation type="submission" date="2017-05" db="UniProtKB">
        <authorList>
            <consortium name="EnsemblMetazoa"/>
        </authorList>
    </citation>
    <scope>IDENTIFICATION</scope>
</reference>
<keyword evidence="5" id="KW-1185">Reference proteome</keyword>
<dbReference type="Proteomes" id="UP000007879">
    <property type="component" value="Unassembled WGS sequence"/>
</dbReference>
<protein>
    <recommendedName>
        <fullName evidence="3">Death domain-containing protein</fullName>
    </recommendedName>
</protein>